<protein>
    <submittedName>
        <fullName evidence="1">Cyclohexanone monooxygenase</fullName>
    </submittedName>
</protein>
<accession>A0A177YEH5</accession>
<dbReference type="SUPFAM" id="SSF51905">
    <property type="entry name" value="FAD/NAD(P)-binding domain"/>
    <property type="match status" value="2"/>
</dbReference>
<evidence type="ECO:0000313" key="1">
    <source>
        <dbReference type="EMBL" id="OAK53944.1"/>
    </source>
</evidence>
<sequence>MGRQGDAVTAIEGTLPESVQVLVVGAGFAGIAAAARILDDDPSADILVIERADDVGGTWRDNTYPGCACDVPTSLYSFSFAPSPDWTHTFARQPEIYRYLRGVVDSLGLRRRIVTGCELLSATWDSVTQRWTAETSHGTVTATVLVAATGALSTPKFPNVPGIEKFTGTMFHSATWNHEHDLTGRRVAVIGTGASAVQFVPEIVDRTQRLTVFQRTPAWVVPRLDRTLGRLEKALYRRFPATQKAVRGAIYGYREAYVSALAHHPGILPLVSNVAKMHLRRQVKNPVKRAALTPDFMIGCKRMLLSNDWLSTLDRDDVDLVDSGLAAIGENSVTDARGNEYDVDTIIFATGFTPTEPPVSHTLRGVDGRTLAEVWGGSPNAYRGTTVHGFPNLFLMYGPNTNLGHSSIVYMLESQANYLVSALQQMRRHDIAVIDVMKQSQAQYNSWIHDSLSGTVWNAGGCSSWYLDSEGRNPVMWPTYTFTFRNSTRTFDVDEYTTIPASKGATV</sequence>
<gene>
    <name evidence="1" type="ORF">A3K89_21825</name>
</gene>
<dbReference type="InterPro" id="IPR036188">
    <property type="entry name" value="FAD/NAD-bd_sf"/>
</dbReference>
<dbReference type="RefSeq" id="WP_068426665.1">
    <property type="nucleotide sequence ID" value="NZ_LVHI01000014.1"/>
</dbReference>
<dbReference type="PANTHER" id="PTHR42877:SF4">
    <property type="entry name" value="FAD_NAD(P)-BINDING DOMAIN-CONTAINING PROTEIN-RELATED"/>
    <property type="match status" value="1"/>
</dbReference>
<keyword evidence="2" id="KW-1185">Reference proteome</keyword>
<dbReference type="Gene3D" id="3.50.50.60">
    <property type="entry name" value="FAD/NAD(P)-binding domain"/>
    <property type="match status" value="2"/>
</dbReference>
<dbReference type="InterPro" id="IPR051209">
    <property type="entry name" value="FAD-bind_Monooxygenase_sf"/>
</dbReference>
<evidence type="ECO:0000313" key="2">
    <source>
        <dbReference type="Proteomes" id="UP000077519"/>
    </source>
</evidence>
<reference evidence="1 2" key="1">
    <citation type="submission" date="2016-03" db="EMBL/GenBank/DDBJ databases">
        <title>Genome sequence of Rhodococcus kyotonensis KB10.</title>
        <authorList>
            <person name="Jeong H."/>
            <person name="Hong C.E."/>
            <person name="Jo S.H."/>
            <person name="Park J.M."/>
        </authorList>
    </citation>
    <scope>NUCLEOTIDE SEQUENCE [LARGE SCALE GENOMIC DNA]</scope>
    <source>
        <strain evidence="1 2">KB10</strain>
    </source>
</reference>
<dbReference type="Pfam" id="PF13738">
    <property type="entry name" value="Pyr_redox_3"/>
    <property type="match status" value="1"/>
</dbReference>
<dbReference type="AlphaFoldDB" id="A0A177YEH5"/>
<keyword evidence="1" id="KW-0503">Monooxygenase</keyword>
<proteinExistence type="predicted"/>
<dbReference type="EMBL" id="LVHI01000014">
    <property type="protein sequence ID" value="OAK53944.1"/>
    <property type="molecule type" value="Genomic_DNA"/>
</dbReference>
<dbReference type="GO" id="GO:0004497">
    <property type="term" value="F:monooxygenase activity"/>
    <property type="evidence" value="ECO:0007669"/>
    <property type="project" value="UniProtKB-KW"/>
</dbReference>
<comment type="caution">
    <text evidence="1">The sequence shown here is derived from an EMBL/GenBank/DDBJ whole genome shotgun (WGS) entry which is preliminary data.</text>
</comment>
<dbReference type="Proteomes" id="UP000077519">
    <property type="component" value="Unassembled WGS sequence"/>
</dbReference>
<dbReference type="PANTHER" id="PTHR42877">
    <property type="entry name" value="L-ORNITHINE N(5)-MONOOXYGENASE-RELATED"/>
    <property type="match status" value="1"/>
</dbReference>
<name>A0A177YEH5_9NOCA</name>
<organism evidence="1 2">
    <name type="scientific">Rhodococcoides kyotonense</name>
    <dbReference type="NCBI Taxonomy" id="398843"/>
    <lineage>
        <taxon>Bacteria</taxon>
        <taxon>Bacillati</taxon>
        <taxon>Actinomycetota</taxon>
        <taxon>Actinomycetes</taxon>
        <taxon>Mycobacteriales</taxon>
        <taxon>Nocardiaceae</taxon>
        <taxon>Rhodococcoides</taxon>
    </lineage>
</organism>
<keyword evidence="1" id="KW-0560">Oxidoreductase</keyword>